<name>A0A5B8XX76_9DELT</name>
<accession>A0A5B8XX76</accession>
<sequence>MSKTNFGSALVPRYLSKLFACVALIWSGCASVQLAEDRDAVFSQAVEAHLNEEHTLSAAAANRYIAGSSAEDPRYDRALRILGESTEQLGFSYAASLWFLDVAQARRDPDVVDDAVRGLERIMGEDAFDEATILRGFVATDEVGSLPPEQRGFMYYHQGLNSLRNGLDEWALQQFARIPQGSPYAMRARYVMAVERLTDYKLSETEATLTSILEGDRDGRLPEDLRRDIQRTLARIAFEQGRYRDALAQYQELRKNAVEDPSLLLEMAWSHYYLGEYERALGLLIALDAPAYSSLIAPERFMLEALSLRSICQFEPARNAAVRLRKAYGDALDDLYRGVPLLESESLRRAARLRTGGRGIGEFRVRLETELAMIEDLEDDLGQELSDRLRQIYSEGIVEASRREDAELGKEMAAVSEELLNAEEGVRLILHELGVALLRGRRRPADAPPRMRIEESFGPDQILFVFQGEFWTDELDDLVVTMEDRCID</sequence>
<dbReference type="OrthoDB" id="5482456at2"/>
<keyword evidence="3" id="KW-1185">Reference proteome</keyword>
<proteinExistence type="predicted"/>
<dbReference type="InterPro" id="IPR011990">
    <property type="entry name" value="TPR-like_helical_dom_sf"/>
</dbReference>
<gene>
    <name evidence="2" type="ORF">FRD01_24035</name>
</gene>
<dbReference type="KEGG" id="bbae:FRD01_24035"/>
<evidence type="ECO:0000256" key="1">
    <source>
        <dbReference type="SAM" id="SignalP"/>
    </source>
</evidence>
<feature type="signal peptide" evidence="1">
    <location>
        <begin position="1"/>
        <end position="35"/>
    </location>
</feature>
<keyword evidence="1" id="KW-0732">Signal</keyword>
<reference evidence="2 3" key="1">
    <citation type="submission" date="2019-08" db="EMBL/GenBank/DDBJ databases">
        <authorList>
            <person name="Liang Q."/>
        </authorList>
    </citation>
    <scope>NUCLEOTIDE SEQUENCE [LARGE SCALE GENOMIC DNA]</scope>
    <source>
        <strain evidence="2 3">V1718</strain>
    </source>
</reference>
<dbReference type="AlphaFoldDB" id="A0A5B8XX76"/>
<dbReference type="Gene3D" id="1.25.40.10">
    <property type="entry name" value="Tetratricopeptide repeat domain"/>
    <property type="match status" value="1"/>
</dbReference>
<dbReference type="Proteomes" id="UP000321595">
    <property type="component" value="Chromosome"/>
</dbReference>
<dbReference type="SUPFAM" id="SSF48452">
    <property type="entry name" value="TPR-like"/>
    <property type="match status" value="1"/>
</dbReference>
<dbReference type="RefSeq" id="WP_146963766.1">
    <property type="nucleotide sequence ID" value="NZ_CP042467.1"/>
</dbReference>
<evidence type="ECO:0000313" key="3">
    <source>
        <dbReference type="Proteomes" id="UP000321595"/>
    </source>
</evidence>
<protein>
    <submittedName>
        <fullName evidence="2">Tetratricopeptide repeat protein</fullName>
    </submittedName>
</protein>
<evidence type="ECO:0000313" key="2">
    <source>
        <dbReference type="EMBL" id="QED30245.1"/>
    </source>
</evidence>
<dbReference type="EMBL" id="CP042467">
    <property type="protein sequence ID" value="QED30245.1"/>
    <property type="molecule type" value="Genomic_DNA"/>
</dbReference>
<dbReference type="PROSITE" id="PS51257">
    <property type="entry name" value="PROKAR_LIPOPROTEIN"/>
    <property type="match status" value="1"/>
</dbReference>
<organism evidence="2 3">
    <name type="scientific">Microvenator marinus</name>
    <dbReference type="NCBI Taxonomy" id="2600177"/>
    <lineage>
        <taxon>Bacteria</taxon>
        <taxon>Deltaproteobacteria</taxon>
        <taxon>Bradymonadales</taxon>
        <taxon>Microvenatoraceae</taxon>
        <taxon>Microvenator</taxon>
    </lineage>
</organism>
<feature type="chain" id="PRO_5022847375" evidence="1">
    <location>
        <begin position="36"/>
        <end position="488"/>
    </location>
</feature>